<proteinExistence type="predicted"/>
<name>A0A6A5U7K3_9PLEO</name>
<evidence type="ECO:0000313" key="1">
    <source>
        <dbReference type="EMBL" id="KAF1960845.1"/>
    </source>
</evidence>
<accession>A0A6A5U7K3</accession>
<organism evidence="1 2">
    <name type="scientific">Byssothecium circinans</name>
    <dbReference type="NCBI Taxonomy" id="147558"/>
    <lineage>
        <taxon>Eukaryota</taxon>
        <taxon>Fungi</taxon>
        <taxon>Dikarya</taxon>
        <taxon>Ascomycota</taxon>
        <taxon>Pezizomycotina</taxon>
        <taxon>Dothideomycetes</taxon>
        <taxon>Pleosporomycetidae</taxon>
        <taxon>Pleosporales</taxon>
        <taxon>Massarineae</taxon>
        <taxon>Massarinaceae</taxon>
        <taxon>Byssothecium</taxon>
    </lineage>
</organism>
<keyword evidence="2" id="KW-1185">Reference proteome</keyword>
<evidence type="ECO:0000313" key="2">
    <source>
        <dbReference type="Proteomes" id="UP000800035"/>
    </source>
</evidence>
<dbReference type="OrthoDB" id="2115692at2759"/>
<dbReference type="Gene3D" id="3.40.630.30">
    <property type="match status" value="1"/>
</dbReference>
<gene>
    <name evidence="1" type="ORF">CC80DRAFT_513585</name>
</gene>
<dbReference type="AlphaFoldDB" id="A0A6A5U7K3"/>
<dbReference type="EMBL" id="ML976982">
    <property type="protein sequence ID" value="KAF1960845.1"/>
    <property type="molecule type" value="Genomic_DNA"/>
</dbReference>
<protein>
    <submittedName>
        <fullName evidence="1">Uncharacterized protein</fullName>
    </submittedName>
</protein>
<dbReference type="Proteomes" id="UP000800035">
    <property type="component" value="Unassembled WGS sequence"/>
</dbReference>
<reference evidence="1" key="1">
    <citation type="journal article" date="2020" name="Stud. Mycol.">
        <title>101 Dothideomycetes genomes: a test case for predicting lifestyles and emergence of pathogens.</title>
        <authorList>
            <person name="Haridas S."/>
            <person name="Albert R."/>
            <person name="Binder M."/>
            <person name="Bloem J."/>
            <person name="Labutti K."/>
            <person name="Salamov A."/>
            <person name="Andreopoulos B."/>
            <person name="Baker S."/>
            <person name="Barry K."/>
            <person name="Bills G."/>
            <person name="Bluhm B."/>
            <person name="Cannon C."/>
            <person name="Castanera R."/>
            <person name="Culley D."/>
            <person name="Daum C."/>
            <person name="Ezra D."/>
            <person name="Gonzalez J."/>
            <person name="Henrissat B."/>
            <person name="Kuo A."/>
            <person name="Liang C."/>
            <person name="Lipzen A."/>
            <person name="Lutzoni F."/>
            <person name="Magnuson J."/>
            <person name="Mondo S."/>
            <person name="Nolan M."/>
            <person name="Ohm R."/>
            <person name="Pangilinan J."/>
            <person name="Park H.-J."/>
            <person name="Ramirez L."/>
            <person name="Alfaro M."/>
            <person name="Sun H."/>
            <person name="Tritt A."/>
            <person name="Yoshinaga Y."/>
            <person name="Zwiers L.-H."/>
            <person name="Turgeon B."/>
            <person name="Goodwin S."/>
            <person name="Spatafora J."/>
            <person name="Crous P."/>
            <person name="Grigoriev I."/>
        </authorList>
    </citation>
    <scope>NUCLEOTIDE SEQUENCE</scope>
    <source>
        <strain evidence="1">CBS 675.92</strain>
    </source>
</reference>
<sequence length="149" mass="17025">MDAKSELAIRPVEHSDVSACLARVASLGSLVIGRPRPYEGYIDEAKAAETYMSNRPDMDKLKLRLDEASKRVGGFGRLREAAHRYFCSRNGEMGKRPHMLTSKDHRRRGAGSLLLRLPCYLQASTPDRKLYFPSWVQEYGYDRVYLSRL</sequence>